<feature type="compositionally biased region" description="Acidic residues" evidence="3">
    <location>
        <begin position="612"/>
        <end position="633"/>
    </location>
</feature>
<dbReference type="EMBL" id="JAVRQU010000002">
    <property type="protein sequence ID" value="KAK5706433.1"/>
    <property type="molecule type" value="Genomic_DNA"/>
</dbReference>
<feature type="domain" description="UBC core" evidence="4">
    <location>
        <begin position="742"/>
        <end position="910"/>
    </location>
</feature>
<feature type="region of interest" description="Disordered" evidence="3">
    <location>
        <begin position="604"/>
        <end position="720"/>
    </location>
</feature>
<evidence type="ECO:0000256" key="2">
    <source>
        <dbReference type="ARBA" id="ARBA00022786"/>
    </source>
</evidence>
<feature type="compositionally biased region" description="Polar residues" evidence="3">
    <location>
        <begin position="702"/>
        <end position="711"/>
    </location>
</feature>
<dbReference type="InterPro" id="IPR000608">
    <property type="entry name" value="UBC"/>
</dbReference>
<keyword evidence="1" id="KW-0808">Transferase</keyword>
<feature type="compositionally biased region" description="Acidic residues" evidence="3">
    <location>
        <begin position="548"/>
        <end position="583"/>
    </location>
</feature>
<comment type="caution">
    <text evidence="5">The sequence shown here is derived from an EMBL/GenBank/DDBJ whole genome shotgun (WGS) entry which is preliminary data.</text>
</comment>
<dbReference type="Gene3D" id="3.10.110.10">
    <property type="entry name" value="Ubiquitin Conjugating Enzyme"/>
    <property type="match status" value="1"/>
</dbReference>
<evidence type="ECO:0000256" key="1">
    <source>
        <dbReference type="ARBA" id="ARBA00022679"/>
    </source>
</evidence>
<proteinExistence type="predicted"/>
<dbReference type="CDD" id="cd23837">
    <property type="entry name" value="UBCc_UBE2O"/>
    <property type="match status" value="1"/>
</dbReference>
<dbReference type="PANTHER" id="PTHR46116:SF15">
    <property type="entry name" value="(E3-INDEPENDENT) E2 UBIQUITIN-CONJUGATING ENZYME"/>
    <property type="match status" value="1"/>
</dbReference>
<sequence>MDRPLHTDDIVSRVNSPSLLAVVERTASDIDTHEPRPQHYEPSNIKCHSSISKPIFRRFLKDGVPPKDTVLVRWQHTGLCQLLPTSKLTLLDRSLLIGDVVRKNAQSAMSGVVINTFTTCTLEPVGDITYKNVTLKGLPPPSELAPDWLRPSTPPILIPGVPASELIEPDTPKEEDLIIYKDWLGRVDHVNPNIVLKLPDNCVVEINEDLCEQPTGEYEAFAVGDLATTKKGNLRNGKWIFGRYNPNTVPVGTVVETRVQSLEISWLQRRIGGAVSEEPPDVLERDEIESRFFRVYDRTRRPSHISNNTTSNSELDIRLGLRVRFKDLAEACAKYPDTLKRIPRSEMLGYDINVFDVERFETEVVVQWQDRSMSTEHSIDLIPDSSIEDEHATWPGEIAHSLDYRSVEGMPGVERPSRVGVVQSVLAGERMAKVKWAPSAVIHYAKVEEEGDVRSLLTGAVGVADGEVEEVSLYEVEAPGAMNVRRGDLVLLAVKLGGGGEGDVDWVGEIVDTRMDGTLSVRLGAAQEVRDVVLRREEVVVAVRSDGTDDAGQWDDGGSDDEDDDEDDEVSDWSEEMGLDEDGGMGGFDAVDVDVAIRRRVAAGPGGFVEESSGESESDSDSDDTMSDGSEEEPQARYEDENGEELDEEDVEGGDWESEDDDDMPDAPPGGMQVDVRVQGTPPTSADVTPPDITMVKDDTATQKPSEASTTNGGGPPQYHVLEDAVPVTHHYATSPSSSNPIHMKRVQKEHRILQKPGAIPQGVYIRTWESRLDLLRCLIIGPSDTPYENAPFVVDFHLPPTFPNDPPSAFFHSWTTDGAGSGRVNPNLYEDGKICLSLLGTWEGNRGEGWKASRSTMLQVVVSLLGLVLVKEPYFNEAGYEALAGLEESRRPSALYNERVYLRARGFVGVAVGRVRRDGVGARDLEGLGDVVGWCYYDAEGPGLLGKVIDEVVGVLARSQGGGEEVDGLRIMSKGVCIPLRRVLGSLMQLR</sequence>
<gene>
    <name evidence="5" type="ORF">LTR97_001421</name>
</gene>
<keyword evidence="2" id="KW-0833">Ubl conjugation pathway</keyword>
<dbReference type="InterPro" id="IPR016135">
    <property type="entry name" value="UBQ-conjugating_enzyme/RWD"/>
</dbReference>
<dbReference type="PANTHER" id="PTHR46116">
    <property type="entry name" value="(E3-INDEPENDENT) E2 UBIQUITIN-CONJUGATING ENZYME"/>
    <property type="match status" value="1"/>
</dbReference>
<dbReference type="GO" id="GO:0061631">
    <property type="term" value="F:ubiquitin conjugating enzyme activity"/>
    <property type="evidence" value="ECO:0007669"/>
    <property type="project" value="TreeGrafter"/>
</dbReference>
<organism evidence="5 6">
    <name type="scientific">Elasticomyces elasticus</name>
    <dbReference type="NCBI Taxonomy" id="574655"/>
    <lineage>
        <taxon>Eukaryota</taxon>
        <taxon>Fungi</taxon>
        <taxon>Dikarya</taxon>
        <taxon>Ascomycota</taxon>
        <taxon>Pezizomycotina</taxon>
        <taxon>Dothideomycetes</taxon>
        <taxon>Dothideomycetidae</taxon>
        <taxon>Mycosphaerellales</taxon>
        <taxon>Teratosphaeriaceae</taxon>
        <taxon>Elasticomyces</taxon>
    </lineage>
</organism>
<protein>
    <recommendedName>
        <fullName evidence="4">UBC core domain-containing protein</fullName>
    </recommendedName>
</protein>
<name>A0AAN7ZQF4_9PEZI</name>
<feature type="compositionally biased region" description="Acidic residues" evidence="3">
    <location>
        <begin position="641"/>
        <end position="665"/>
    </location>
</feature>
<dbReference type="SMART" id="SM00212">
    <property type="entry name" value="UBCc"/>
    <property type="match status" value="1"/>
</dbReference>
<evidence type="ECO:0000256" key="3">
    <source>
        <dbReference type="SAM" id="MobiDB-lite"/>
    </source>
</evidence>
<accession>A0AAN7ZQF4</accession>
<evidence type="ECO:0000259" key="4">
    <source>
        <dbReference type="PROSITE" id="PS50127"/>
    </source>
</evidence>
<dbReference type="PROSITE" id="PS50127">
    <property type="entry name" value="UBC_2"/>
    <property type="match status" value="1"/>
</dbReference>
<dbReference type="Proteomes" id="UP001310594">
    <property type="component" value="Unassembled WGS sequence"/>
</dbReference>
<dbReference type="InterPro" id="IPR057735">
    <property type="entry name" value="UBE2O-like_tSH3-B"/>
</dbReference>
<reference evidence="5" key="1">
    <citation type="submission" date="2023-08" db="EMBL/GenBank/DDBJ databases">
        <title>Black Yeasts Isolated from many extreme environments.</title>
        <authorList>
            <person name="Coleine C."/>
            <person name="Stajich J.E."/>
            <person name="Selbmann L."/>
        </authorList>
    </citation>
    <scope>NUCLEOTIDE SEQUENCE</scope>
    <source>
        <strain evidence="5">CCFEE 5810</strain>
    </source>
</reference>
<evidence type="ECO:0000313" key="6">
    <source>
        <dbReference type="Proteomes" id="UP001310594"/>
    </source>
</evidence>
<feature type="region of interest" description="Disordered" evidence="3">
    <location>
        <begin position="544"/>
        <end position="588"/>
    </location>
</feature>
<dbReference type="AlphaFoldDB" id="A0AAN7ZQF4"/>
<dbReference type="SUPFAM" id="SSF54495">
    <property type="entry name" value="UBC-like"/>
    <property type="match status" value="1"/>
</dbReference>
<evidence type="ECO:0000313" key="5">
    <source>
        <dbReference type="EMBL" id="KAK5706433.1"/>
    </source>
</evidence>
<dbReference type="Pfam" id="PF00179">
    <property type="entry name" value="UQ_con"/>
    <property type="match status" value="1"/>
</dbReference>
<dbReference type="Pfam" id="PF23046">
    <property type="entry name" value="tSH3-B_UBE2O"/>
    <property type="match status" value="1"/>
</dbReference>